<dbReference type="Pfam" id="PF07282">
    <property type="entry name" value="Cas12f1-like_TNB"/>
    <property type="match status" value="1"/>
</dbReference>
<dbReference type="GO" id="GO:0003677">
    <property type="term" value="F:DNA binding"/>
    <property type="evidence" value="ECO:0007669"/>
    <property type="project" value="UniProtKB-KW"/>
</dbReference>
<evidence type="ECO:0000313" key="5">
    <source>
        <dbReference type="Proteomes" id="UP000667802"/>
    </source>
</evidence>
<accession>A0AAP5I3J5</accession>
<sequence>MEVNPKYSSQECPECDHISSGNREKEKFICEQCGYSDDADTNGAVVCAHRGKLLLGIDSLRVVSPKVTLKDAVEIPRSSSPLGKEPKNPAESTVKQRQLLLLKVKSTPSKSKPRAKPKRRAPDIHNCLCLIALIGMLRFGQLAKTPQNPCPYPAGVGHGSSI</sequence>
<keyword evidence="1" id="KW-0238">DNA-binding</keyword>
<evidence type="ECO:0000313" key="4">
    <source>
        <dbReference type="EMBL" id="MDR9893139.1"/>
    </source>
</evidence>
<feature type="region of interest" description="Disordered" evidence="2">
    <location>
        <begin position="75"/>
        <end position="96"/>
    </location>
</feature>
<dbReference type="EMBL" id="JAALHA020000001">
    <property type="protein sequence ID" value="MDR9893139.1"/>
    <property type="molecule type" value="Genomic_DNA"/>
</dbReference>
<proteinExistence type="predicted"/>
<feature type="domain" description="Cas12f1-like TNB" evidence="3">
    <location>
        <begin position="2"/>
        <end position="45"/>
    </location>
</feature>
<dbReference type="InterPro" id="IPR010095">
    <property type="entry name" value="Cas12f1-like_TNB"/>
</dbReference>
<name>A0AAP5I3J5_9CYAN</name>
<evidence type="ECO:0000256" key="1">
    <source>
        <dbReference type="ARBA" id="ARBA00023125"/>
    </source>
</evidence>
<comment type="caution">
    <text evidence="4">The sequence shown here is derived from an EMBL/GenBank/DDBJ whole genome shotgun (WGS) entry which is preliminary data.</text>
</comment>
<organism evidence="4 5">
    <name type="scientific">Aetokthonos hydrillicola Thurmond2011</name>
    <dbReference type="NCBI Taxonomy" id="2712845"/>
    <lineage>
        <taxon>Bacteria</taxon>
        <taxon>Bacillati</taxon>
        <taxon>Cyanobacteriota</taxon>
        <taxon>Cyanophyceae</taxon>
        <taxon>Nostocales</taxon>
        <taxon>Hapalosiphonaceae</taxon>
        <taxon>Aetokthonos</taxon>
    </lineage>
</organism>
<evidence type="ECO:0000259" key="3">
    <source>
        <dbReference type="Pfam" id="PF07282"/>
    </source>
</evidence>
<gene>
    <name evidence="4" type="ORF">G7B40_000880</name>
</gene>
<protein>
    <submittedName>
        <fullName evidence="4">Transposase</fullName>
    </submittedName>
</protein>
<dbReference type="AlphaFoldDB" id="A0AAP5I3J5"/>
<reference evidence="5" key="1">
    <citation type="journal article" date="2021" name="Science">
        <title>Hunting the eagle killer: A cyanobacterial neurotoxin causes vacuolar myelinopathy.</title>
        <authorList>
            <person name="Breinlinger S."/>
            <person name="Phillips T.J."/>
            <person name="Haram B.N."/>
            <person name="Mares J."/>
            <person name="Martinez Yerena J.A."/>
            <person name="Hrouzek P."/>
            <person name="Sobotka R."/>
            <person name="Henderson W.M."/>
            <person name="Schmieder P."/>
            <person name="Williams S.M."/>
            <person name="Lauderdale J.D."/>
            <person name="Wilde H.D."/>
            <person name="Gerrin W."/>
            <person name="Kust A."/>
            <person name="Washington J.W."/>
            <person name="Wagner C."/>
            <person name="Geier B."/>
            <person name="Liebeke M."/>
            <person name="Enke H."/>
            <person name="Niedermeyer T.H.J."/>
            <person name="Wilde S.B."/>
        </authorList>
    </citation>
    <scope>NUCLEOTIDE SEQUENCE [LARGE SCALE GENOMIC DNA]</scope>
    <source>
        <strain evidence="5">Thurmond2011</strain>
    </source>
</reference>
<dbReference type="Proteomes" id="UP000667802">
    <property type="component" value="Unassembled WGS sequence"/>
</dbReference>
<keyword evidence="5" id="KW-1185">Reference proteome</keyword>
<evidence type="ECO:0000256" key="2">
    <source>
        <dbReference type="SAM" id="MobiDB-lite"/>
    </source>
</evidence>